<evidence type="ECO:0000313" key="7">
    <source>
        <dbReference type="EMBL" id="BAW80562.1"/>
    </source>
</evidence>
<feature type="transmembrane region" description="Helical" evidence="6">
    <location>
        <begin position="37"/>
        <end position="58"/>
    </location>
</feature>
<dbReference type="KEGG" id="ntt:TAO_1192"/>
<protein>
    <submittedName>
        <fullName evidence="7">ABC transporter permease</fullName>
    </submittedName>
</protein>
<feature type="transmembrane region" description="Helical" evidence="6">
    <location>
        <begin position="92"/>
        <end position="116"/>
    </location>
</feature>
<dbReference type="PANTHER" id="PTHR30028:SF0">
    <property type="entry name" value="PROTEIN ALUMINUM SENSITIVE 3"/>
    <property type="match status" value="1"/>
</dbReference>
<dbReference type="RefSeq" id="WP_172419068.1">
    <property type="nucleotide sequence ID" value="NZ_AP014836.1"/>
</dbReference>
<dbReference type="Proteomes" id="UP000243679">
    <property type="component" value="Chromosome"/>
</dbReference>
<keyword evidence="3 6" id="KW-0812">Transmembrane</keyword>
<evidence type="ECO:0000256" key="1">
    <source>
        <dbReference type="ARBA" id="ARBA00004141"/>
    </source>
</evidence>
<keyword evidence="5 6" id="KW-0472">Membrane</keyword>
<dbReference type="AlphaFoldDB" id="A0A1Q2SN69"/>
<comment type="subcellular location">
    <subcellularLocation>
        <location evidence="1">Membrane</location>
        <topology evidence="1">Multi-pass membrane protein</topology>
    </subcellularLocation>
</comment>
<comment type="similarity">
    <text evidence="2">Belongs to the UPF0014 family.</text>
</comment>
<evidence type="ECO:0000256" key="3">
    <source>
        <dbReference type="ARBA" id="ARBA00022692"/>
    </source>
</evidence>
<keyword evidence="4 6" id="KW-1133">Transmembrane helix</keyword>
<dbReference type="EMBL" id="AP014836">
    <property type="protein sequence ID" value="BAW80562.1"/>
    <property type="molecule type" value="Genomic_DNA"/>
</dbReference>
<dbReference type="PANTHER" id="PTHR30028">
    <property type="entry name" value="UPF0014 INNER MEMBRANE PROTEIN YBBM-RELATED"/>
    <property type="match status" value="1"/>
</dbReference>
<organism evidence="7 8">
    <name type="scientific">Candidatus Nitrosoglobus terrae</name>
    <dbReference type="NCBI Taxonomy" id="1630141"/>
    <lineage>
        <taxon>Bacteria</taxon>
        <taxon>Pseudomonadati</taxon>
        <taxon>Pseudomonadota</taxon>
        <taxon>Gammaproteobacteria</taxon>
        <taxon>Chromatiales</taxon>
        <taxon>Chromatiaceae</taxon>
        <taxon>Candidatus Nitrosoglobus</taxon>
    </lineage>
</organism>
<evidence type="ECO:0000256" key="4">
    <source>
        <dbReference type="ARBA" id="ARBA00022989"/>
    </source>
</evidence>
<evidence type="ECO:0000313" key="8">
    <source>
        <dbReference type="Proteomes" id="UP000243679"/>
    </source>
</evidence>
<feature type="transmembrane region" description="Helical" evidence="6">
    <location>
        <begin position="12"/>
        <end position="30"/>
    </location>
</feature>
<reference evidence="7 8" key="1">
    <citation type="journal article" date="2017" name="ISME J.">
        <title>An acid-tolerant ammonia-oxidizing ?-proteobacterium from soil.</title>
        <authorList>
            <person name="Hayatsu M."/>
            <person name="Tago K."/>
            <person name="Uchiyama I."/>
            <person name="Toyoda A."/>
            <person name="Wang Y."/>
            <person name="Shimomura Y."/>
            <person name="Okubo T."/>
            <person name="Kurisu F."/>
            <person name="Hirono Y."/>
            <person name="Nonaka K."/>
            <person name="Akiyama H."/>
            <person name="Itoh T."/>
            <person name="Takami H."/>
        </authorList>
    </citation>
    <scope>NUCLEOTIDE SEQUENCE [LARGE SCALE GENOMIC DNA]</scope>
    <source>
        <strain evidence="7 8">TAO100</strain>
    </source>
</reference>
<feature type="transmembrane region" description="Helical" evidence="6">
    <location>
        <begin position="182"/>
        <end position="203"/>
    </location>
</feature>
<evidence type="ECO:0000256" key="5">
    <source>
        <dbReference type="ARBA" id="ARBA00023136"/>
    </source>
</evidence>
<proteinExistence type="inferred from homology"/>
<name>A0A1Q2SN69_9GAMM</name>
<feature type="transmembrane region" description="Helical" evidence="6">
    <location>
        <begin position="64"/>
        <end position="83"/>
    </location>
</feature>
<dbReference type="GO" id="GO:0005886">
    <property type="term" value="C:plasma membrane"/>
    <property type="evidence" value="ECO:0007669"/>
    <property type="project" value="TreeGrafter"/>
</dbReference>
<feature type="transmembrane region" description="Helical" evidence="6">
    <location>
        <begin position="223"/>
        <end position="251"/>
    </location>
</feature>
<dbReference type="InterPro" id="IPR005226">
    <property type="entry name" value="UPF0014_fam"/>
</dbReference>
<feature type="transmembrane region" description="Helical" evidence="6">
    <location>
        <begin position="128"/>
        <end position="148"/>
    </location>
</feature>
<evidence type="ECO:0000256" key="6">
    <source>
        <dbReference type="SAM" id="Phobius"/>
    </source>
</evidence>
<evidence type="ECO:0000256" key="2">
    <source>
        <dbReference type="ARBA" id="ARBA00005268"/>
    </source>
</evidence>
<gene>
    <name evidence="7" type="ORF">TAO_1192</name>
</gene>
<sequence>MNYISLNTFDLAMAAMLVVLNGALSFSLGLKLERQLLIAAIRMMVQLTLVGLVLKILFTLNSPQWTGFAALAMILFAGGEVVARQKRRIAGFWFYGLGTGCMLLATGLITVLALTIQIRPDPWYAPRYTLPLLGMILGNTMTGISLGLDNLFAGLVREQRAIEAQLALGATRWKAVLPVTRNALYSALIPIINAMAASGLVSLPGMMTGQILAGVDPIEAVKYQMLIMFLISGSTAFGSVGAVLGGVYWLTDTRHRLRLDRLIWSKNI</sequence>
<dbReference type="Pfam" id="PF03649">
    <property type="entry name" value="UPF0014"/>
    <property type="match status" value="1"/>
</dbReference>
<accession>A0A1Q2SN69</accession>
<keyword evidence="8" id="KW-1185">Reference proteome</keyword>